<sequence length="116" mass="12220">MNRLTVCRGCCCGTEKKHPDVDHESQLTRLRAAVGAHRVLVADCLDSCDFSNVVVVRPDTGARQAGARPVWLGGVLSDEVVDGIVGWIADGGPGRTPVPDVLAPNVIARPADQHAS</sequence>
<proteinExistence type="predicted"/>
<dbReference type="AlphaFoldDB" id="A0A316IA07"/>
<evidence type="ECO:0008006" key="3">
    <source>
        <dbReference type="Google" id="ProtNLM"/>
    </source>
</evidence>
<dbReference type="Proteomes" id="UP000246005">
    <property type="component" value="Unassembled WGS sequence"/>
</dbReference>
<protein>
    <recommendedName>
        <fullName evidence="3">(2Fe-2S) ferredoxin domain-containing protein</fullName>
    </recommendedName>
</protein>
<comment type="caution">
    <text evidence="1">The sequence shown here is derived from an EMBL/GenBank/DDBJ whole genome shotgun (WGS) entry which is preliminary data.</text>
</comment>
<dbReference type="RefSeq" id="WP_211337346.1">
    <property type="nucleotide sequence ID" value="NZ_QGHB01000004.1"/>
</dbReference>
<evidence type="ECO:0000313" key="2">
    <source>
        <dbReference type="Proteomes" id="UP000246005"/>
    </source>
</evidence>
<name>A0A316IA07_9PSEU</name>
<evidence type="ECO:0000313" key="1">
    <source>
        <dbReference type="EMBL" id="PWK87242.1"/>
    </source>
</evidence>
<organism evidence="1 2">
    <name type="scientific">Lentzea atacamensis</name>
    <dbReference type="NCBI Taxonomy" id="531938"/>
    <lineage>
        <taxon>Bacteria</taxon>
        <taxon>Bacillati</taxon>
        <taxon>Actinomycetota</taxon>
        <taxon>Actinomycetes</taxon>
        <taxon>Pseudonocardiales</taxon>
        <taxon>Pseudonocardiaceae</taxon>
        <taxon>Lentzea</taxon>
    </lineage>
</organism>
<gene>
    <name evidence="1" type="ORF">C8D88_104403</name>
</gene>
<reference evidence="1 2" key="1">
    <citation type="submission" date="2018-05" db="EMBL/GenBank/DDBJ databases">
        <title>Genomic Encyclopedia of Type Strains, Phase IV (KMG-IV): sequencing the most valuable type-strain genomes for metagenomic binning, comparative biology and taxonomic classification.</title>
        <authorList>
            <person name="Goeker M."/>
        </authorList>
    </citation>
    <scope>NUCLEOTIDE SEQUENCE [LARGE SCALE GENOMIC DNA]</scope>
    <source>
        <strain evidence="1 2">DSM 45480</strain>
    </source>
</reference>
<dbReference type="EMBL" id="QGHB01000004">
    <property type="protein sequence ID" value="PWK87242.1"/>
    <property type="molecule type" value="Genomic_DNA"/>
</dbReference>
<accession>A0A316IA07</accession>